<dbReference type="Pfam" id="PF08245">
    <property type="entry name" value="Mur_ligase_M"/>
    <property type="match status" value="1"/>
</dbReference>
<evidence type="ECO:0000313" key="6">
    <source>
        <dbReference type="EMBL" id="PZA15571.1"/>
    </source>
</evidence>
<dbReference type="EMBL" id="QKOE01000013">
    <property type="protein sequence ID" value="PZA15571.1"/>
    <property type="molecule type" value="Genomic_DNA"/>
</dbReference>
<dbReference type="GO" id="GO:0016881">
    <property type="term" value="F:acid-amino acid ligase activity"/>
    <property type="evidence" value="ECO:0007669"/>
    <property type="project" value="InterPro"/>
</dbReference>
<feature type="domain" description="Mur ligase central" evidence="5">
    <location>
        <begin position="700"/>
        <end position="884"/>
    </location>
</feature>
<organism evidence="6 7">
    <name type="scientific">Parazoarcus communis SWub3 = DSM 12120</name>
    <dbReference type="NCBI Taxonomy" id="1121029"/>
    <lineage>
        <taxon>Bacteria</taxon>
        <taxon>Pseudomonadati</taxon>
        <taxon>Pseudomonadota</taxon>
        <taxon>Betaproteobacteria</taxon>
        <taxon>Rhodocyclales</taxon>
        <taxon>Zoogloeaceae</taxon>
        <taxon>Parazoarcus</taxon>
    </lineage>
</organism>
<protein>
    <recommendedName>
        <fullName evidence="8">Glutamate ligase</fullName>
    </recommendedName>
</protein>
<dbReference type="Gene3D" id="3.90.190.20">
    <property type="entry name" value="Mur ligase, C-terminal domain"/>
    <property type="match status" value="1"/>
</dbReference>
<dbReference type="InterPro" id="IPR051046">
    <property type="entry name" value="MurCDEF_CellWall_CoF430Synth"/>
</dbReference>
<dbReference type="InterPro" id="IPR008928">
    <property type="entry name" value="6-hairpin_glycosidase_sf"/>
</dbReference>
<dbReference type="GO" id="GO:0005524">
    <property type="term" value="F:ATP binding"/>
    <property type="evidence" value="ECO:0007669"/>
    <property type="project" value="UniProtKB-KW"/>
</dbReference>
<keyword evidence="7" id="KW-1185">Reference proteome</keyword>
<keyword evidence="3" id="KW-0067">ATP-binding</keyword>
<dbReference type="Pfam" id="PF02875">
    <property type="entry name" value="Mur_ligase_C"/>
    <property type="match status" value="1"/>
</dbReference>
<evidence type="ECO:0000256" key="3">
    <source>
        <dbReference type="ARBA" id="ARBA00022840"/>
    </source>
</evidence>
<dbReference type="GO" id="GO:0005975">
    <property type="term" value="P:carbohydrate metabolic process"/>
    <property type="evidence" value="ECO:0007669"/>
    <property type="project" value="InterPro"/>
</dbReference>
<dbReference type="InterPro" id="IPR036615">
    <property type="entry name" value="Mur_ligase_C_dom_sf"/>
</dbReference>
<evidence type="ECO:0008006" key="8">
    <source>
        <dbReference type="Google" id="ProtNLM"/>
    </source>
</evidence>
<dbReference type="PANTHER" id="PTHR43024:SF1">
    <property type="entry name" value="UDP-N-ACETYLMURAMOYL-TRIPEPTIDE--D-ALANYL-D-ALANINE LIGASE"/>
    <property type="match status" value="1"/>
</dbReference>
<sequence>MLTLPLSLTARLEQARARVAADCKPLDAPYPAYAVFLSVSDGGQRAHVTHACEENFDQAWGQACMQLGELVERHKLKGRWLRIDWVESAKPISMSALDERLRNTKRNYFRHGLALDKGLTQAYTELELNANAMLYAGSSIPHAQFNPKNFAVYAQRRHGASARLPAQPDETLHLLALQGVFITEEGELLALGGPGPDAGRRALTLTPETTLARVEQGANYLATQVREDGRFIYGWFPCFDREIASYNTLRHASSTYAMLEAWELTRDDALLQAIERALDHLVSTLIRPYTLADGRQLAFLIDTGDEIKLGGNAVCLLALVKHSELTGSDRHMQVMERLALGIAYMQHADSGRFDHVLNASDLSVKAAFRIIYYDGEAAFGLMRLHGLTRDARWLAIVEKAFEHFIAAEHWRAHDHWLSYCVNELTRHRPLEQYFRFGIRNIADYLDFVLERETTFPTLLELMLAAEQMLNRLNETPSVRDLLADIDIGKFYRALDFRAHHLLNGHFWPELAMYFRNPARILGSFFIRHHGFRVRIDDVEHYLSGFVAYHAFLMRGGTSQALADLQQTTQTLKHARQTRTASPRVPGMPNWRADDVLAATGGRWARPPQSPRWQATGLCIWLPSLRAGQMIALRPSTGKGGVPPSVLPQAPFLPQAVIASEPALDLVPAPIPVLEVPDLNRAILDLGRFARRHIRGRIIGITGSAGKTTTVAMLARALRPWGEVGQTAHNANLPHGIAWNLASIPWDVPHIVMEMAIGRMQQNAELVRPHVGVVTNIAAAHLEHHGTTAEVARRKSRIFSAMDDDGVAVLNRDMAEWEIVHEAACRRGLRVIHYGQGRDCDVRLLQYESASGEILIHAGGRNHRYCLGAPGRHMAYNSLACVAVALALDLPLEPLLLQFGDFQPVDGRGATHDLQIGPRRLRILDEAYNANPVSMRAAIELARELSPPRPDGRRILVLGDMLELGPTSEQLHQALWPVISDAAADLLVLCGQHMRSLFDMARQHIASAWFETPEALNEALIDLLRDGDLVLIKSSGGTGLSRSVDLLKRAASADES</sequence>
<proteinExistence type="predicted"/>
<dbReference type="SUPFAM" id="SSF53244">
    <property type="entry name" value="MurD-like peptide ligases, peptide-binding domain"/>
    <property type="match status" value="1"/>
</dbReference>
<gene>
    <name evidence="6" type="ORF">DNK49_16580</name>
</gene>
<dbReference type="InterPro" id="IPR036565">
    <property type="entry name" value="Mur-like_cat_sf"/>
</dbReference>
<dbReference type="InterPro" id="IPR004101">
    <property type="entry name" value="Mur_ligase_C"/>
</dbReference>
<evidence type="ECO:0000259" key="5">
    <source>
        <dbReference type="Pfam" id="PF08245"/>
    </source>
</evidence>
<dbReference type="PANTHER" id="PTHR43024">
    <property type="entry name" value="UDP-N-ACETYLMURAMOYL-TRIPEPTIDE--D-ALANYL-D-ALANINE LIGASE"/>
    <property type="match status" value="1"/>
</dbReference>
<dbReference type="SUPFAM" id="SSF53623">
    <property type="entry name" value="MurD-like peptide ligases, catalytic domain"/>
    <property type="match status" value="1"/>
</dbReference>
<dbReference type="RefSeq" id="WP_110526930.1">
    <property type="nucleotide sequence ID" value="NZ_QKOE01000013.1"/>
</dbReference>
<accession>A0A323UTE6</accession>
<evidence type="ECO:0000259" key="4">
    <source>
        <dbReference type="Pfam" id="PF02875"/>
    </source>
</evidence>
<dbReference type="InterPro" id="IPR013221">
    <property type="entry name" value="Mur_ligase_cen"/>
</dbReference>
<dbReference type="OrthoDB" id="9810718at2"/>
<evidence type="ECO:0000256" key="2">
    <source>
        <dbReference type="ARBA" id="ARBA00022741"/>
    </source>
</evidence>
<evidence type="ECO:0000256" key="1">
    <source>
        <dbReference type="ARBA" id="ARBA00022598"/>
    </source>
</evidence>
<feature type="domain" description="Mur ligase C-terminal" evidence="4">
    <location>
        <begin position="922"/>
        <end position="1035"/>
    </location>
</feature>
<name>A0A323UTE6_9RHOO</name>
<dbReference type="Gene3D" id="3.40.1190.10">
    <property type="entry name" value="Mur-like, catalytic domain"/>
    <property type="match status" value="1"/>
</dbReference>
<dbReference type="Proteomes" id="UP000248259">
    <property type="component" value="Unassembled WGS sequence"/>
</dbReference>
<comment type="caution">
    <text evidence="6">The sequence shown here is derived from an EMBL/GenBank/DDBJ whole genome shotgun (WGS) entry which is preliminary data.</text>
</comment>
<keyword evidence="2" id="KW-0547">Nucleotide-binding</keyword>
<dbReference type="AlphaFoldDB" id="A0A323UTE6"/>
<evidence type="ECO:0000313" key="7">
    <source>
        <dbReference type="Proteomes" id="UP000248259"/>
    </source>
</evidence>
<dbReference type="SUPFAM" id="SSF48208">
    <property type="entry name" value="Six-hairpin glycosidases"/>
    <property type="match status" value="1"/>
</dbReference>
<reference evidence="6 7" key="1">
    <citation type="submission" date="2018-06" db="EMBL/GenBank/DDBJ databases">
        <title>Azoarcus communis strain SWub3 genome.</title>
        <authorList>
            <person name="Zorraquino Salvo V."/>
            <person name="Toubiana D."/>
            <person name="Blumwald E."/>
        </authorList>
    </citation>
    <scope>NUCLEOTIDE SEQUENCE [LARGE SCALE GENOMIC DNA]</scope>
    <source>
        <strain evidence="6 7">SWub3</strain>
    </source>
</reference>
<keyword evidence="1" id="KW-0436">Ligase</keyword>